<feature type="signal peptide" evidence="8">
    <location>
        <begin position="1"/>
        <end position="19"/>
    </location>
</feature>
<dbReference type="InterPro" id="IPR038501">
    <property type="entry name" value="Spore_GerAC_C_sf"/>
</dbReference>
<evidence type="ECO:0000256" key="2">
    <source>
        <dbReference type="ARBA" id="ARBA00007886"/>
    </source>
</evidence>
<dbReference type="RefSeq" id="WP_161701679.1">
    <property type="nucleotide sequence ID" value="NZ_JAAAMU010000012.1"/>
</dbReference>
<dbReference type="PROSITE" id="PS51257">
    <property type="entry name" value="PROKAR_LIPOPROTEIN"/>
    <property type="match status" value="1"/>
</dbReference>
<dbReference type="GO" id="GO:0009847">
    <property type="term" value="P:spore germination"/>
    <property type="evidence" value="ECO:0007669"/>
    <property type="project" value="InterPro"/>
</dbReference>
<dbReference type="InterPro" id="IPR057336">
    <property type="entry name" value="GerAC_N"/>
</dbReference>
<feature type="chain" id="PRO_5030681322" evidence="8">
    <location>
        <begin position="20"/>
        <end position="403"/>
    </location>
</feature>
<evidence type="ECO:0000313" key="11">
    <source>
        <dbReference type="EMBL" id="NBC71585.1"/>
    </source>
</evidence>
<dbReference type="Gene3D" id="3.30.300.210">
    <property type="entry name" value="Nutrient germinant receptor protein C, domain 3"/>
    <property type="match status" value="1"/>
</dbReference>
<dbReference type="InterPro" id="IPR008844">
    <property type="entry name" value="Spore_GerAC-like"/>
</dbReference>
<keyword evidence="5" id="KW-0472">Membrane</keyword>
<keyword evidence="12" id="KW-1185">Reference proteome</keyword>
<evidence type="ECO:0000256" key="5">
    <source>
        <dbReference type="ARBA" id="ARBA00023136"/>
    </source>
</evidence>
<evidence type="ECO:0000256" key="6">
    <source>
        <dbReference type="ARBA" id="ARBA00023139"/>
    </source>
</evidence>
<keyword evidence="7" id="KW-0449">Lipoprotein</keyword>
<dbReference type="NCBIfam" id="TIGR02887">
    <property type="entry name" value="spore_ger_x_C"/>
    <property type="match status" value="1"/>
</dbReference>
<dbReference type="OrthoDB" id="9816067at2"/>
<evidence type="ECO:0000256" key="3">
    <source>
        <dbReference type="ARBA" id="ARBA00022544"/>
    </source>
</evidence>
<dbReference type="InterPro" id="IPR046953">
    <property type="entry name" value="Spore_GerAC-like_C"/>
</dbReference>
<comment type="caution">
    <text evidence="11">The sequence shown here is derived from an EMBL/GenBank/DDBJ whole genome shotgun (WGS) entry which is preliminary data.</text>
</comment>
<dbReference type="GO" id="GO:0016020">
    <property type="term" value="C:membrane"/>
    <property type="evidence" value="ECO:0007669"/>
    <property type="project" value="UniProtKB-SubCell"/>
</dbReference>
<organism evidence="11 12">
    <name type="scientific">Paenibacillus sacheonensis</name>
    <dbReference type="NCBI Taxonomy" id="742054"/>
    <lineage>
        <taxon>Bacteria</taxon>
        <taxon>Bacillati</taxon>
        <taxon>Bacillota</taxon>
        <taxon>Bacilli</taxon>
        <taxon>Bacillales</taxon>
        <taxon>Paenibacillaceae</taxon>
        <taxon>Paenibacillus</taxon>
    </lineage>
</organism>
<evidence type="ECO:0000256" key="4">
    <source>
        <dbReference type="ARBA" id="ARBA00022729"/>
    </source>
</evidence>
<dbReference type="Proteomes" id="UP000558113">
    <property type="component" value="Unassembled WGS sequence"/>
</dbReference>
<dbReference type="EMBL" id="JAAAMU010000012">
    <property type="protein sequence ID" value="NBC71585.1"/>
    <property type="molecule type" value="Genomic_DNA"/>
</dbReference>
<proteinExistence type="inferred from homology"/>
<feature type="domain" description="Spore germination protein N-terminal" evidence="10">
    <location>
        <begin position="27"/>
        <end position="204"/>
    </location>
</feature>
<evidence type="ECO:0000256" key="8">
    <source>
        <dbReference type="SAM" id="SignalP"/>
    </source>
</evidence>
<feature type="domain" description="Spore germination GerAC-like C-terminal" evidence="9">
    <location>
        <begin position="222"/>
        <end position="388"/>
    </location>
</feature>
<dbReference type="Pfam" id="PF05504">
    <property type="entry name" value="Spore_GerAC"/>
    <property type="match status" value="1"/>
</dbReference>
<evidence type="ECO:0000259" key="10">
    <source>
        <dbReference type="Pfam" id="PF25198"/>
    </source>
</evidence>
<evidence type="ECO:0000259" key="9">
    <source>
        <dbReference type="Pfam" id="PF05504"/>
    </source>
</evidence>
<comment type="similarity">
    <text evidence="2">Belongs to the GerABKC lipoprotein family.</text>
</comment>
<reference evidence="11 12" key="1">
    <citation type="submission" date="2020-01" db="EMBL/GenBank/DDBJ databases">
        <title>Paenibacillus soybeanensis sp. nov. isolated from the nodules of soybean (Glycine max(L.) Merr).</title>
        <authorList>
            <person name="Wang H."/>
        </authorList>
    </citation>
    <scope>NUCLEOTIDE SEQUENCE [LARGE SCALE GENOMIC DNA]</scope>
    <source>
        <strain evidence="11 12">DSM 23054</strain>
    </source>
</reference>
<dbReference type="Pfam" id="PF25198">
    <property type="entry name" value="Spore_GerAC_N"/>
    <property type="match status" value="1"/>
</dbReference>
<gene>
    <name evidence="11" type="ORF">GT003_21530</name>
</gene>
<keyword evidence="3" id="KW-0309">Germination</keyword>
<keyword evidence="4 8" id="KW-0732">Signal</keyword>
<dbReference type="AlphaFoldDB" id="A0A7X4YS86"/>
<accession>A0A7X4YS86</accession>
<evidence type="ECO:0000256" key="7">
    <source>
        <dbReference type="ARBA" id="ARBA00023288"/>
    </source>
</evidence>
<protein>
    <submittedName>
        <fullName evidence="11">Ger(X)C family spore germination protein</fullName>
    </submittedName>
</protein>
<dbReference type="Gene3D" id="6.20.190.10">
    <property type="entry name" value="Nutrient germinant receptor protein C, domain 1"/>
    <property type="match status" value="1"/>
</dbReference>
<keyword evidence="6" id="KW-0564">Palmitate</keyword>
<evidence type="ECO:0000256" key="1">
    <source>
        <dbReference type="ARBA" id="ARBA00004635"/>
    </source>
</evidence>
<evidence type="ECO:0000313" key="12">
    <source>
        <dbReference type="Proteomes" id="UP000558113"/>
    </source>
</evidence>
<dbReference type="PANTHER" id="PTHR35789:SF1">
    <property type="entry name" value="SPORE GERMINATION PROTEIN B3"/>
    <property type="match status" value="1"/>
</dbReference>
<sequence length="403" mass="44343">MSMRMIGRLALLAAAVAGAALLSGCWDRTEINDLGLITGAAIDRHDDKSIELAVQIFIPRASSGGGGSMEMGQKSSTGSSSTFVHSAVGENIADALSHLQERLPRKLFWGHAEVIIFGESEARHGIRDDVDYLMRAPQPRERAYIYVSAGKARRVLEMQAVLERDSSEALREIAKSKLSMSVTMTELAKMLSDETGAAALPWIKQNQPRTKSNPDTTANYKNGTAIFKQDRMIGVVDEETTRGLLWLRNEVKSAVLTVTPAGADGTVSAKVLRSTTKLKPHIEHGKWSMTVRLHAETDALQNASSANLMTSQAAVRSVEKAIDKNMTDRVNLALRAVQKGLKADAFDFAGEFHRAYPKTWHRYASQWDDIFPEVEVKVISNSRLLRPGLSNVQTSEKEREGRQ</sequence>
<name>A0A7X4YS86_9BACL</name>
<dbReference type="PANTHER" id="PTHR35789">
    <property type="entry name" value="SPORE GERMINATION PROTEIN B3"/>
    <property type="match status" value="1"/>
</dbReference>
<comment type="subcellular location">
    <subcellularLocation>
        <location evidence="1">Membrane</location>
        <topology evidence="1">Lipid-anchor</topology>
    </subcellularLocation>
</comment>